<proteinExistence type="inferred from homology"/>
<dbReference type="PANTHER" id="PTHR24223">
    <property type="entry name" value="ATP-BINDING CASSETTE SUB-FAMILY C"/>
    <property type="match status" value="1"/>
</dbReference>
<accession>A0ABD2QEY7</accession>
<dbReference type="SUPFAM" id="SSF90123">
    <property type="entry name" value="ABC transporter transmembrane region"/>
    <property type="match status" value="1"/>
</dbReference>
<dbReference type="InterPro" id="IPR003593">
    <property type="entry name" value="AAA+_ATPase"/>
</dbReference>
<comment type="similarity">
    <text evidence="2">Belongs to the ABC transporter superfamily. ABCC family. Conjugate transporter (TC 3.A.1.208) subfamily.</text>
</comment>
<keyword evidence="5" id="KW-0677">Repeat</keyword>
<dbReference type="GO" id="GO:0005524">
    <property type="term" value="F:ATP binding"/>
    <property type="evidence" value="ECO:0007669"/>
    <property type="project" value="UniProtKB-KW"/>
</dbReference>
<feature type="domain" description="ABC transmembrane type-1" evidence="12">
    <location>
        <begin position="30"/>
        <end position="203"/>
    </location>
</feature>
<dbReference type="InterPro" id="IPR025986">
    <property type="entry name" value="RPAP3-like_C"/>
</dbReference>
<dbReference type="SMART" id="SM00382">
    <property type="entry name" value="AAA"/>
    <property type="match status" value="1"/>
</dbReference>
<evidence type="ECO:0000256" key="7">
    <source>
        <dbReference type="ARBA" id="ARBA00022840"/>
    </source>
</evidence>
<keyword evidence="6" id="KW-0547">Nucleotide-binding</keyword>
<gene>
    <name evidence="13" type="ORF">Ciccas_003231</name>
</gene>
<evidence type="ECO:0000256" key="5">
    <source>
        <dbReference type="ARBA" id="ARBA00022737"/>
    </source>
</evidence>
<evidence type="ECO:0000256" key="10">
    <source>
        <dbReference type="SAM" id="Phobius"/>
    </source>
</evidence>
<keyword evidence="9 10" id="KW-0472">Membrane</keyword>
<evidence type="ECO:0000256" key="9">
    <source>
        <dbReference type="ARBA" id="ARBA00023136"/>
    </source>
</evidence>
<dbReference type="PROSITE" id="PS50893">
    <property type="entry name" value="ABC_TRANSPORTER_2"/>
    <property type="match status" value="1"/>
</dbReference>
<dbReference type="PROSITE" id="PS50929">
    <property type="entry name" value="ABC_TM1F"/>
    <property type="match status" value="1"/>
</dbReference>
<dbReference type="InterPro" id="IPR011527">
    <property type="entry name" value="ABC1_TM_dom"/>
</dbReference>
<dbReference type="PANTHER" id="PTHR24223:SF415">
    <property type="entry name" value="FI20190P1"/>
    <property type="match status" value="1"/>
</dbReference>
<feature type="domain" description="ABC transporter" evidence="11">
    <location>
        <begin position="239"/>
        <end position="475"/>
    </location>
</feature>
<evidence type="ECO:0000256" key="1">
    <source>
        <dbReference type="ARBA" id="ARBA00004127"/>
    </source>
</evidence>
<feature type="transmembrane region" description="Helical" evidence="10">
    <location>
        <begin position="62"/>
        <end position="82"/>
    </location>
</feature>
<dbReference type="Gene3D" id="3.40.50.300">
    <property type="entry name" value="P-loop containing nucleotide triphosphate hydrolases"/>
    <property type="match status" value="1"/>
</dbReference>
<keyword evidence="3" id="KW-0813">Transport</keyword>
<sequence>MVFFTFGIGSNLLLAYGHLKGAERFHRNLTLDDALRNSIAQTLSTGLQAITSILMACILSPYLIPVIVVVMVFFLLIQNVYVSSIRQMKRLESVSKSPLISHLSETIGGSDTIRAYGVSAQYEQSNQRNVDNNHVTMFAITMSNRWLATLLESMCNVLILIVSVFAVCVSQRSAGTTGLVVSQMMALTQYLNWVVRMAGELESNIVCVERIEEYSRLPSEAPWQVAALKPASNWPKGEIAFIKYATKYRENFPPVLRNLSFRVQVGQKIGLVGRTGSGKSSLVNALFRLLEATEGQILIDDVDISKLGLHDLRGGLTIIPQDPVLFSSTLRFNLDPFELYSDKDVWQALQMANLKSHIEQNDYGKGLNMPIDEGGGNLSLGQRQLVCLARALLRRSQILVLDEATSSVDPMTDHLIQETIRREFKGSTVITIAHRINTVMDYDKILVMDNGSILEFESPSALLQNPNSQFFSLAKEAGVAGIGEAYDPSKLSSPQQLVEGCHLKCLNSKEGIDSVCATATARGWNQTLIGFHSTLSNSGSDLNPINCVIAEASHAQAFNRSWNMISQRSDPDSRSRLHLLLLLCQTPELISQLFTTGQAVQIFAQLLDALLTTDFESTQEVEGALQILSSIADSGQADICVFCMPESAYQRLETFFERLKQFCPPGSVENIQLKFKRE</sequence>
<keyword evidence="4 10" id="KW-0812">Transmembrane</keyword>
<dbReference type="Proteomes" id="UP001626550">
    <property type="component" value="Unassembled WGS sequence"/>
</dbReference>
<dbReference type="CDD" id="cd03244">
    <property type="entry name" value="ABCC_MRP_domain2"/>
    <property type="match status" value="1"/>
</dbReference>
<name>A0ABD2QEY7_9PLAT</name>
<evidence type="ECO:0000313" key="13">
    <source>
        <dbReference type="EMBL" id="KAL3318104.1"/>
    </source>
</evidence>
<feature type="transmembrane region" description="Helical" evidence="10">
    <location>
        <begin position="146"/>
        <end position="167"/>
    </location>
</feature>
<dbReference type="Gene3D" id="1.20.1560.10">
    <property type="entry name" value="ABC transporter type 1, transmembrane domain"/>
    <property type="match status" value="1"/>
</dbReference>
<dbReference type="Pfam" id="PF00664">
    <property type="entry name" value="ABC_membrane"/>
    <property type="match status" value="1"/>
</dbReference>
<dbReference type="PROSITE" id="PS00211">
    <property type="entry name" value="ABC_TRANSPORTER_1"/>
    <property type="match status" value="1"/>
</dbReference>
<dbReference type="FunFam" id="3.40.50.300:FF:000074">
    <property type="entry name" value="Multidrug resistance-associated protein 5 isoform 1"/>
    <property type="match status" value="1"/>
</dbReference>
<evidence type="ECO:0000256" key="4">
    <source>
        <dbReference type="ARBA" id="ARBA00022692"/>
    </source>
</evidence>
<dbReference type="GO" id="GO:0012505">
    <property type="term" value="C:endomembrane system"/>
    <property type="evidence" value="ECO:0007669"/>
    <property type="project" value="UniProtKB-SubCell"/>
</dbReference>
<dbReference type="InterPro" id="IPR017871">
    <property type="entry name" value="ABC_transporter-like_CS"/>
</dbReference>
<dbReference type="InterPro" id="IPR027417">
    <property type="entry name" value="P-loop_NTPase"/>
</dbReference>
<reference evidence="13 14" key="1">
    <citation type="submission" date="2024-11" db="EMBL/GenBank/DDBJ databases">
        <title>Adaptive evolution of stress response genes in parasites aligns with host niche diversity.</title>
        <authorList>
            <person name="Hahn C."/>
            <person name="Resl P."/>
        </authorList>
    </citation>
    <scope>NUCLEOTIDE SEQUENCE [LARGE SCALE GENOMIC DNA]</scope>
    <source>
        <strain evidence="13">EGGRZ-B1_66</strain>
        <tissue evidence="13">Body</tissue>
    </source>
</reference>
<evidence type="ECO:0000256" key="8">
    <source>
        <dbReference type="ARBA" id="ARBA00022989"/>
    </source>
</evidence>
<dbReference type="EMBL" id="JBJKFK010000286">
    <property type="protein sequence ID" value="KAL3318104.1"/>
    <property type="molecule type" value="Genomic_DNA"/>
</dbReference>
<dbReference type="AlphaFoldDB" id="A0ABD2QEY7"/>
<evidence type="ECO:0000256" key="2">
    <source>
        <dbReference type="ARBA" id="ARBA00009726"/>
    </source>
</evidence>
<protein>
    <submittedName>
        <fullName evidence="13">Uncharacterized protein</fullName>
    </submittedName>
</protein>
<keyword evidence="14" id="KW-1185">Reference proteome</keyword>
<dbReference type="Pfam" id="PF00005">
    <property type="entry name" value="ABC_tran"/>
    <property type="match status" value="1"/>
</dbReference>
<comment type="subcellular location">
    <subcellularLocation>
        <location evidence="1">Endomembrane system</location>
        <topology evidence="1">Multi-pass membrane protein</topology>
    </subcellularLocation>
</comment>
<evidence type="ECO:0000259" key="12">
    <source>
        <dbReference type="PROSITE" id="PS50929"/>
    </source>
</evidence>
<evidence type="ECO:0000256" key="3">
    <source>
        <dbReference type="ARBA" id="ARBA00022448"/>
    </source>
</evidence>
<dbReference type="Pfam" id="PF13877">
    <property type="entry name" value="RPAP3_C"/>
    <property type="match status" value="1"/>
</dbReference>
<organism evidence="13 14">
    <name type="scientific">Cichlidogyrus casuarinus</name>
    <dbReference type="NCBI Taxonomy" id="1844966"/>
    <lineage>
        <taxon>Eukaryota</taxon>
        <taxon>Metazoa</taxon>
        <taxon>Spiralia</taxon>
        <taxon>Lophotrochozoa</taxon>
        <taxon>Platyhelminthes</taxon>
        <taxon>Monogenea</taxon>
        <taxon>Monopisthocotylea</taxon>
        <taxon>Dactylogyridea</taxon>
        <taxon>Ancyrocephalidae</taxon>
        <taxon>Cichlidogyrus</taxon>
    </lineage>
</organism>
<dbReference type="InterPro" id="IPR050173">
    <property type="entry name" value="ABC_transporter_C-like"/>
</dbReference>
<comment type="caution">
    <text evidence="13">The sequence shown here is derived from an EMBL/GenBank/DDBJ whole genome shotgun (WGS) entry which is preliminary data.</text>
</comment>
<evidence type="ECO:0000256" key="6">
    <source>
        <dbReference type="ARBA" id="ARBA00022741"/>
    </source>
</evidence>
<keyword evidence="8 10" id="KW-1133">Transmembrane helix</keyword>
<evidence type="ECO:0000259" key="11">
    <source>
        <dbReference type="PROSITE" id="PS50893"/>
    </source>
</evidence>
<dbReference type="InterPro" id="IPR036640">
    <property type="entry name" value="ABC1_TM_sf"/>
</dbReference>
<dbReference type="InterPro" id="IPR003439">
    <property type="entry name" value="ABC_transporter-like_ATP-bd"/>
</dbReference>
<evidence type="ECO:0000313" key="14">
    <source>
        <dbReference type="Proteomes" id="UP001626550"/>
    </source>
</evidence>
<dbReference type="SUPFAM" id="SSF52540">
    <property type="entry name" value="P-loop containing nucleoside triphosphate hydrolases"/>
    <property type="match status" value="1"/>
</dbReference>
<keyword evidence="7" id="KW-0067">ATP-binding</keyword>